<reference evidence="13" key="1">
    <citation type="journal article" date="2023" name="G3 (Bethesda)">
        <title>Whole genome assembly and annotation of the endangered Caribbean coral Acropora cervicornis.</title>
        <authorList>
            <person name="Selwyn J.D."/>
            <person name="Vollmer S.V."/>
        </authorList>
    </citation>
    <scope>NUCLEOTIDE SEQUENCE</scope>
    <source>
        <strain evidence="13">K2</strain>
    </source>
</reference>
<evidence type="ECO:0000256" key="8">
    <source>
        <dbReference type="ARBA" id="ARBA00023329"/>
    </source>
</evidence>
<keyword evidence="14" id="KW-1185">Reference proteome</keyword>
<feature type="transmembrane region" description="Helical" evidence="11">
    <location>
        <begin position="103"/>
        <end position="126"/>
    </location>
</feature>
<feature type="compositionally biased region" description="Polar residues" evidence="10">
    <location>
        <begin position="9"/>
        <end position="29"/>
    </location>
</feature>
<keyword evidence="6 11" id="KW-1133">Transmembrane helix</keyword>
<keyword evidence="3" id="KW-0813">Transport</keyword>
<evidence type="ECO:0000259" key="12">
    <source>
        <dbReference type="Pfam" id="PF01490"/>
    </source>
</evidence>
<feature type="transmembrane region" description="Helical" evidence="11">
    <location>
        <begin position="407"/>
        <end position="428"/>
    </location>
</feature>
<evidence type="ECO:0000256" key="7">
    <source>
        <dbReference type="ARBA" id="ARBA00023136"/>
    </source>
</evidence>
<keyword evidence="9" id="KW-0175">Coiled coil</keyword>
<evidence type="ECO:0000256" key="3">
    <source>
        <dbReference type="ARBA" id="ARBA00022448"/>
    </source>
</evidence>
<sequence>MAHDGSIENDFQNTASYKSLSPTRGSCNETARDGSHELNILDRTNSTRSTETSLLIPNYSDDSVSAWTTKFTRFQSVSFSRLSVSRLAESLVEKESFDRQAPAVLAGWNVTNLIQGMGILGVPYAVREGGLLAVLSIFIVAMLCDLSGILLVDCLYEISPRSKLRKRVRESYIEVGNAVWPRVGGKVVSVVQTIEMYSAAVLYLILLTAMFSQITAKYIPLGMNEWAVVCSLAVLPTLFIRRLSLVAWMSMIAVFSLTSALMVIISYCIVLHDKWTWDNIPAFNINTFPVGFGIVTFSFCAHALFPGIEGSMKEPKHFNNMMHVSFFISAVIKALFGIFAVLTFGHLTHQVFTVNLEGNLGFNTAATALVAVNILFSFPLPLFVVVETFDNIVGPHFPCIGPGTRYHWFWLLLTRTSMVTLALFIGLVVPHFGLLMGFVGSFTGTCLSFVFPCIAHLKLHWNSLRWYYIIGEILLIIFGVFAGVLGLIYSGKALVDSFHALMESKDLDKKTTIEMDKESLEIGALSIALPVSGTVIKEPELVTIIEDMPLTKEQIEEEQDALEEVKDDFEIDESTPLLYSSIETGHEKSDSSFFTYNSKSFTTTFTTSQASLFIPSFQFSLYSSAVCVSGSGDSMKDRGGSSKSKSLSSSIFQKLSQDGQASIILALWNMINMTFSSTGAVAMPYAILLGGFEALLLILAVGIFDAITSILLIDCLYEVCPKTRLRKRVRASYAEIGAEVWGPSGGHLVDIMTVGLSYSSCVLFVMALGGSMKDLFSDLVVLSLQEWCLFCTIALLLVVFIKKLSVLAWLSMLAVLAVLMITLIALGVSLVNLQSWKLSNVPPFDPNSFPISLGIILFSYCGHTVFPGIEGSMKQPKKYKKVSNWAFFSATTLKFLIGLFCILTFGHDTQPIIILNLSSSHASILSKIATALVVINVYFSYPLNFFVVTGILDLVLLPKFPTCYKNKHHNFFWVLITRVTLVFSTLGIALAVPHFGLLMGIFGSVFGVCLTLVFPCLFHLQLKWKKLRWYQKAFEIFMALFGIISGILGLSYSSIALKNSLK</sequence>
<feature type="domain" description="Amino acid transporter transmembrane" evidence="12">
    <location>
        <begin position="105"/>
        <end position="488"/>
    </location>
</feature>
<gene>
    <name evidence="13" type="ORF">P5673_015796</name>
</gene>
<feature type="transmembrane region" description="Helical" evidence="11">
    <location>
        <begin position="365"/>
        <end position="386"/>
    </location>
</feature>
<name>A0AAD9QHD5_ACRCE</name>
<feature type="transmembrane region" description="Helical" evidence="11">
    <location>
        <begin position="132"/>
        <end position="156"/>
    </location>
</feature>
<dbReference type="Proteomes" id="UP001249851">
    <property type="component" value="Unassembled WGS sequence"/>
</dbReference>
<comment type="subcellular location">
    <subcellularLocation>
        <location evidence="1">Cytoplasmic vesicle membrane</location>
        <topology evidence="1">Multi-pass membrane protein</topology>
    </subcellularLocation>
</comment>
<keyword evidence="8" id="KW-0968">Cytoplasmic vesicle</keyword>
<dbReference type="InterPro" id="IPR013057">
    <property type="entry name" value="AA_transpt_TM"/>
</dbReference>
<feature type="transmembrane region" description="Helical" evidence="11">
    <location>
        <begin position="998"/>
        <end position="1022"/>
    </location>
</feature>
<organism evidence="13 14">
    <name type="scientific">Acropora cervicornis</name>
    <name type="common">Staghorn coral</name>
    <dbReference type="NCBI Taxonomy" id="6130"/>
    <lineage>
        <taxon>Eukaryota</taxon>
        <taxon>Metazoa</taxon>
        <taxon>Cnidaria</taxon>
        <taxon>Anthozoa</taxon>
        <taxon>Hexacorallia</taxon>
        <taxon>Scleractinia</taxon>
        <taxon>Astrocoeniina</taxon>
        <taxon>Acroporidae</taxon>
        <taxon>Acropora</taxon>
    </lineage>
</organism>
<feature type="transmembrane region" description="Helical" evidence="11">
    <location>
        <begin position="885"/>
        <end position="905"/>
    </location>
</feature>
<feature type="transmembrane region" description="Helical" evidence="11">
    <location>
        <begin position="970"/>
        <end position="992"/>
    </location>
</feature>
<keyword evidence="7 11" id="KW-0472">Membrane</keyword>
<dbReference type="GO" id="GO:0030659">
    <property type="term" value="C:cytoplasmic vesicle membrane"/>
    <property type="evidence" value="ECO:0007669"/>
    <property type="project" value="UniProtKB-SubCell"/>
</dbReference>
<comment type="similarity">
    <text evidence="2">Belongs to the amino acid/polyamine transporter 2 family.</text>
</comment>
<evidence type="ECO:0000256" key="11">
    <source>
        <dbReference type="SAM" id="Phobius"/>
    </source>
</evidence>
<evidence type="ECO:0000313" key="14">
    <source>
        <dbReference type="Proteomes" id="UP001249851"/>
    </source>
</evidence>
<reference evidence="13" key="2">
    <citation type="journal article" date="2023" name="Science">
        <title>Genomic signatures of disease resistance in endangered staghorn corals.</title>
        <authorList>
            <person name="Vollmer S.V."/>
            <person name="Selwyn J.D."/>
            <person name="Despard B.A."/>
            <person name="Roesel C.L."/>
        </authorList>
    </citation>
    <scope>NUCLEOTIDE SEQUENCE</scope>
    <source>
        <strain evidence="13">K2</strain>
    </source>
</reference>
<feature type="transmembrane region" description="Helical" evidence="11">
    <location>
        <begin position="663"/>
        <end position="688"/>
    </location>
</feature>
<keyword evidence="4 11" id="KW-0812">Transmembrane</keyword>
<evidence type="ECO:0000256" key="6">
    <source>
        <dbReference type="ARBA" id="ARBA00022989"/>
    </source>
</evidence>
<feature type="transmembrane region" description="Helical" evidence="11">
    <location>
        <begin position="748"/>
        <end position="768"/>
    </location>
</feature>
<feature type="transmembrane region" description="Helical" evidence="11">
    <location>
        <begin position="466"/>
        <end position="489"/>
    </location>
</feature>
<feature type="domain" description="Amino acid transporter transmembrane" evidence="12">
    <location>
        <begin position="660"/>
        <end position="1050"/>
    </location>
</feature>
<dbReference type="GO" id="GO:0006836">
    <property type="term" value="P:neurotransmitter transport"/>
    <property type="evidence" value="ECO:0007669"/>
    <property type="project" value="UniProtKB-KW"/>
</dbReference>
<dbReference type="EMBL" id="JARQWQ010000033">
    <property type="protein sequence ID" value="KAK2561307.1"/>
    <property type="molecule type" value="Genomic_DNA"/>
</dbReference>
<comment type="caution">
    <text evidence="13">The sequence shown here is derived from an EMBL/GenBank/DDBJ whole genome shotgun (WGS) entry which is preliminary data.</text>
</comment>
<feature type="compositionally biased region" description="Basic and acidic residues" evidence="10">
    <location>
        <begin position="30"/>
        <end position="40"/>
    </location>
</feature>
<dbReference type="AlphaFoldDB" id="A0AAD9QHD5"/>
<feature type="coiled-coil region" evidence="9">
    <location>
        <begin position="548"/>
        <end position="575"/>
    </location>
</feature>
<evidence type="ECO:0000256" key="1">
    <source>
        <dbReference type="ARBA" id="ARBA00004439"/>
    </source>
</evidence>
<feature type="transmembrane region" description="Helical" evidence="11">
    <location>
        <begin position="1034"/>
        <end position="1055"/>
    </location>
</feature>
<proteinExistence type="inferred from homology"/>
<dbReference type="GO" id="GO:0005774">
    <property type="term" value="C:vacuolar membrane"/>
    <property type="evidence" value="ECO:0007669"/>
    <property type="project" value="TreeGrafter"/>
</dbReference>
<feature type="transmembrane region" description="Helical" evidence="11">
    <location>
        <begin position="284"/>
        <end position="305"/>
    </location>
</feature>
<feature type="transmembrane region" description="Helical" evidence="11">
    <location>
        <begin position="807"/>
        <end position="831"/>
    </location>
</feature>
<feature type="transmembrane region" description="Helical" evidence="11">
    <location>
        <begin position="694"/>
        <end position="717"/>
    </location>
</feature>
<feature type="region of interest" description="Disordered" evidence="10">
    <location>
        <begin position="1"/>
        <end position="43"/>
    </location>
</feature>
<dbReference type="GO" id="GO:0015179">
    <property type="term" value="F:L-amino acid transmembrane transporter activity"/>
    <property type="evidence" value="ECO:0007669"/>
    <property type="project" value="TreeGrafter"/>
</dbReference>
<feature type="transmembrane region" description="Helical" evidence="11">
    <location>
        <begin position="780"/>
        <end position="800"/>
    </location>
</feature>
<feature type="transmembrane region" description="Helical" evidence="11">
    <location>
        <begin position="851"/>
        <end position="873"/>
    </location>
</feature>
<evidence type="ECO:0000256" key="2">
    <source>
        <dbReference type="ARBA" id="ARBA00008066"/>
    </source>
</evidence>
<evidence type="ECO:0000256" key="9">
    <source>
        <dbReference type="SAM" id="Coils"/>
    </source>
</evidence>
<dbReference type="PANTHER" id="PTHR22950:SF689">
    <property type="entry name" value="VESICULAR INHIBITORY AMINO ACID TRANSPORTER"/>
    <property type="match status" value="1"/>
</dbReference>
<dbReference type="PANTHER" id="PTHR22950">
    <property type="entry name" value="AMINO ACID TRANSPORTER"/>
    <property type="match status" value="1"/>
</dbReference>
<keyword evidence="5" id="KW-0532">Neurotransmitter transport</keyword>
<evidence type="ECO:0000256" key="4">
    <source>
        <dbReference type="ARBA" id="ARBA00022692"/>
    </source>
</evidence>
<feature type="transmembrane region" description="Helical" evidence="11">
    <location>
        <begin position="326"/>
        <end position="345"/>
    </location>
</feature>
<protein>
    <submittedName>
        <fullName evidence="13">Vesicular inhibitory amino acid transporter</fullName>
    </submittedName>
</protein>
<feature type="transmembrane region" description="Helical" evidence="11">
    <location>
        <begin position="252"/>
        <end position="272"/>
    </location>
</feature>
<dbReference type="Pfam" id="PF01490">
    <property type="entry name" value="Aa_trans"/>
    <property type="match status" value="2"/>
</dbReference>
<feature type="transmembrane region" description="Helical" evidence="11">
    <location>
        <begin position="434"/>
        <end position="454"/>
    </location>
</feature>
<feature type="transmembrane region" description="Helical" evidence="11">
    <location>
        <begin position="196"/>
        <end position="215"/>
    </location>
</feature>
<evidence type="ECO:0000313" key="13">
    <source>
        <dbReference type="EMBL" id="KAK2561307.1"/>
    </source>
</evidence>
<evidence type="ECO:0000256" key="10">
    <source>
        <dbReference type="SAM" id="MobiDB-lite"/>
    </source>
</evidence>
<evidence type="ECO:0000256" key="5">
    <source>
        <dbReference type="ARBA" id="ARBA00022775"/>
    </source>
</evidence>
<feature type="transmembrane region" description="Helical" evidence="11">
    <location>
        <begin position="925"/>
        <end position="958"/>
    </location>
</feature>
<accession>A0AAD9QHD5</accession>